<sequence length="469" mass="51581">MDSFPVQPLKPGLVNLPGATPASAALVVELLRQDFQAHHCFFNDQLFHDHLSHHILALHDLGAPTELIRAMHDVELAMQRPLHPNGTPEATNRITRENWTGRLGEEHADMYPDYLVFFSAEIVKHGVTDVLENYVFSPEANRNGSLMLARFVGGALHPLIQTGVWLACAAVTTPEAASLMDIPSGLPEIKSGPPTTLLALLREVHESPKLTPMPGDKDGRSFGRLMKWFNADPERSAAIREIYARWTFNVEDDAPKEYFDEKIEECMWQATLLLGATGRPGRRPRMDFFLMHFLTAGLGLRVILDALKKPLHKAQLLQVYARSAALFILFRGHPRIDPALAMSYTALPRPSQALSDTEFAPGTAGGGSPWFALVNSAALHPEPHVIKTIRALFYCAQQYGRTSPGAIICAADAGGNETHNGAAKLDGTLFIRVAGVLTDALGWVAHGEEARAWEFSGIGWEDTWSNPDN</sequence>
<dbReference type="InterPro" id="IPR025337">
    <property type="entry name" value="Questin_oxidase-like"/>
</dbReference>
<dbReference type="GO" id="GO:0016491">
    <property type="term" value="F:oxidoreductase activity"/>
    <property type="evidence" value="ECO:0007669"/>
    <property type="project" value="UniProtKB-KW"/>
</dbReference>
<protein>
    <recommendedName>
        <fullName evidence="4">Oxidoreductase AflY</fullName>
    </recommendedName>
</protein>
<proteinExistence type="predicted"/>
<reference evidence="2" key="1">
    <citation type="submission" date="2023-03" db="EMBL/GenBank/DDBJ databases">
        <title>Massive genome expansion in bonnet fungi (Mycena s.s.) driven by repeated elements and novel gene families across ecological guilds.</title>
        <authorList>
            <consortium name="Lawrence Berkeley National Laboratory"/>
            <person name="Harder C.B."/>
            <person name="Miyauchi S."/>
            <person name="Viragh M."/>
            <person name="Kuo A."/>
            <person name="Thoen E."/>
            <person name="Andreopoulos B."/>
            <person name="Lu D."/>
            <person name="Skrede I."/>
            <person name="Drula E."/>
            <person name="Henrissat B."/>
            <person name="Morin E."/>
            <person name="Kohler A."/>
            <person name="Barry K."/>
            <person name="LaButti K."/>
            <person name="Morin E."/>
            <person name="Salamov A."/>
            <person name="Lipzen A."/>
            <person name="Mereny Z."/>
            <person name="Hegedus B."/>
            <person name="Baldrian P."/>
            <person name="Stursova M."/>
            <person name="Weitz H."/>
            <person name="Taylor A."/>
            <person name="Grigoriev I.V."/>
            <person name="Nagy L.G."/>
            <person name="Martin F."/>
            <person name="Kauserud H."/>
        </authorList>
    </citation>
    <scope>NUCLEOTIDE SEQUENCE</scope>
    <source>
        <strain evidence="2">CBHHK067</strain>
    </source>
</reference>
<keyword evidence="3" id="KW-1185">Reference proteome</keyword>
<dbReference type="EMBL" id="JARKIE010000068">
    <property type="protein sequence ID" value="KAJ7689939.1"/>
    <property type="molecule type" value="Genomic_DNA"/>
</dbReference>
<evidence type="ECO:0000313" key="2">
    <source>
        <dbReference type="EMBL" id="KAJ7689939.1"/>
    </source>
</evidence>
<comment type="caution">
    <text evidence="2">The sequence shown here is derived from an EMBL/GenBank/DDBJ whole genome shotgun (WGS) entry which is preliminary data.</text>
</comment>
<accession>A0AAD7DER5</accession>
<gene>
    <name evidence="2" type="ORF">B0H17DRAFT_1160060</name>
</gene>
<dbReference type="PANTHER" id="PTHR35870:SF1">
    <property type="entry name" value="PROTEIN, PUTATIVE (AFU_ORTHOLOGUE AFUA_5G03330)-RELATED"/>
    <property type="match status" value="1"/>
</dbReference>
<dbReference type="AlphaFoldDB" id="A0AAD7DER5"/>
<dbReference type="Pfam" id="PF14027">
    <property type="entry name" value="Questin_oxidase"/>
    <property type="match status" value="1"/>
</dbReference>
<evidence type="ECO:0000256" key="1">
    <source>
        <dbReference type="ARBA" id="ARBA00023002"/>
    </source>
</evidence>
<evidence type="ECO:0008006" key="4">
    <source>
        <dbReference type="Google" id="ProtNLM"/>
    </source>
</evidence>
<keyword evidence="1" id="KW-0560">Oxidoreductase</keyword>
<dbReference type="Proteomes" id="UP001221757">
    <property type="component" value="Unassembled WGS sequence"/>
</dbReference>
<evidence type="ECO:0000313" key="3">
    <source>
        <dbReference type="Proteomes" id="UP001221757"/>
    </source>
</evidence>
<name>A0AAD7DER5_MYCRO</name>
<dbReference type="PANTHER" id="PTHR35870">
    <property type="entry name" value="PROTEIN, PUTATIVE (AFU_ORTHOLOGUE AFUA_5G03330)-RELATED"/>
    <property type="match status" value="1"/>
</dbReference>
<organism evidence="2 3">
    <name type="scientific">Mycena rosella</name>
    <name type="common">Pink bonnet</name>
    <name type="synonym">Agaricus rosellus</name>
    <dbReference type="NCBI Taxonomy" id="1033263"/>
    <lineage>
        <taxon>Eukaryota</taxon>
        <taxon>Fungi</taxon>
        <taxon>Dikarya</taxon>
        <taxon>Basidiomycota</taxon>
        <taxon>Agaricomycotina</taxon>
        <taxon>Agaricomycetes</taxon>
        <taxon>Agaricomycetidae</taxon>
        <taxon>Agaricales</taxon>
        <taxon>Marasmiineae</taxon>
        <taxon>Mycenaceae</taxon>
        <taxon>Mycena</taxon>
    </lineage>
</organism>